<name>A0ABS6BSH1_9CLOT</name>
<evidence type="ECO:0000313" key="2">
    <source>
        <dbReference type="Proteomes" id="UP000776252"/>
    </source>
</evidence>
<proteinExistence type="predicted"/>
<reference evidence="1 2" key="1">
    <citation type="submission" date="2021-06" db="EMBL/GenBank/DDBJ databases">
        <title>Clostridia strains as spoilage organisms.</title>
        <authorList>
            <person name="Wambui J."/>
            <person name="Stephan R."/>
            <person name="Stevens M.J.A."/>
        </authorList>
    </citation>
    <scope>NUCLEOTIDE SEQUENCE [LARGE SCALE GENOMIC DNA]</scope>
    <source>
        <strain evidence="1 2">DSM 14204</strain>
    </source>
</reference>
<accession>A0ABS6BSH1</accession>
<dbReference type="RefSeq" id="WP_216148200.1">
    <property type="nucleotide sequence ID" value="NZ_JAHLDV010000015.1"/>
</dbReference>
<sequence length="52" mass="5698">MTKAANAKDTEMLLQTIAYLESVIVPSRDLAFIYCAVCYLRKAIDEGGVADD</sequence>
<keyword evidence="2" id="KW-1185">Reference proteome</keyword>
<organism evidence="1 2">
    <name type="scientific">Clostridium frigoris</name>
    <dbReference type="NCBI Taxonomy" id="205327"/>
    <lineage>
        <taxon>Bacteria</taxon>
        <taxon>Bacillati</taxon>
        <taxon>Bacillota</taxon>
        <taxon>Clostridia</taxon>
        <taxon>Eubacteriales</taxon>
        <taxon>Clostridiaceae</taxon>
        <taxon>Clostridium</taxon>
    </lineage>
</organism>
<gene>
    <name evidence="1" type="ORF">KPL37_08950</name>
</gene>
<protein>
    <submittedName>
        <fullName evidence="1">Uncharacterized protein</fullName>
    </submittedName>
</protein>
<dbReference type="EMBL" id="JAHLDV010000015">
    <property type="protein sequence ID" value="MBU3159878.1"/>
    <property type="molecule type" value="Genomic_DNA"/>
</dbReference>
<dbReference type="Proteomes" id="UP000776252">
    <property type="component" value="Unassembled WGS sequence"/>
</dbReference>
<comment type="caution">
    <text evidence="1">The sequence shown here is derived from an EMBL/GenBank/DDBJ whole genome shotgun (WGS) entry which is preliminary data.</text>
</comment>
<evidence type="ECO:0000313" key="1">
    <source>
        <dbReference type="EMBL" id="MBU3159878.1"/>
    </source>
</evidence>